<keyword evidence="2" id="KW-1185">Reference proteome</keyword>
<evidence type="ECO:0000313" key="1">
    <source>
        <dbReference type="EMBL" id="KAJ8928604.1"/>
    </source>
</evidence>
<comment type="caution">
    <text evidence="1">The sequence shown here is derived from an EMBL/GenBank/DDBJ whole genome shotgun (WGS) entry which is preliminary data.</text>
</comment>
<reference evidence="1" key="1">
    <citation type="journal article" date="2023" name="Insect Mol. Biol.">
        <title>Genome sequencing provides insights into the evolution of gene families encoding plant cell wall-degrading enzymes in longhorned beetles.</title>
        <authorList>
            <person name="Shin N.R."/>
            <person name="Okamura Y."/>
            <person name="Kirsch R."/>
            <person name="Pauchet Y."/>
        </authorList>
    </citation>
    <scope>NUCLEOTIDE SEQUENCE</scope>
    <source>
        <strain evidence="1">RBIC_L_NR</strain>
    </source>
</reference>
<dbReference type="EMBL" id="JANEYF010005321">
    <property type="protein sequence ID" value="KAJ8928604.1"/>
    <property type="molecule type" value="Genomic_DNA"/>
</dbReference>
<proteinExistence type="predicted"/>
<name>A0AAV8WQ15_9CUCU</name>
<dbReference type="AlphaFoldDB" id="A0AAV8WQ15"/>
<accession>A0AAV8WQ15</accession>
<dbReference type="Proteomes" id="UP001162156">
    <property type="component" value="Unassembled WGS sequence"/>
</dbReference>
<organism evidence="1 2">
    <name type="scientific">Rhamnusium bicolor</name>
    <dbReference type="NCBI Taxonomy" id="1586634"/>
    <lineage>
        <taxon>Eukaryota</taxon>
        <taxon>Metazoa</taxon>
        <taxon>Ecdysozoa</taxon>
        <taxon>Arthropoda</taxon>
        <taxon>Hexapoda</taxon>
        <taxon>Insecta</taxon>
        <taxon>Pterygota</taxon>
        <taxon>Neoptera</taxon>
        <taxon>Endopterygota</taxon>
        <taxon>Coleoptera</taxon>
        <taxon>Polyphaga</taxon>
        <taxon>Cucujiformia</taxon>
        <taxon>Chrysomeloidea</taxon>
        <taxon>Cerambycidae</taxon>
        <taxon>Lepturinae</taxon>
        <taxon>Rhagiini</taxon>
        <taxon>Rhamnusium</taxon>
    </lineage>
</organism>
<sequence length="73" mass="8833">MRQDRYLRQILDQEKIIQCMVKDDAFLIKSKEFMRALKNELKEGQINHRYEKICLYGITVALKNKHSFLIIFD</sequence>
<evidence type="ECO:0000313" key="2">
    <source>
        <dbReference type="Proteomes" id="UP001162156"/>
    </source>
</evidence>
<protein>
    <submittedName>
        <fullName evidence="1">Uncharacterized protein</fullName>
    </submittedName>
</protein>
<gene>
    <name evidence="1" type="ORF">NQ314_018811</name>
</gene>